<evidence type="ECO:0000313" key="2">
    <source>
        <dbReference type="Proteomes" id="UP001165383"/>
    </source>
</evidence>
<dbReference type="EMBL" id="JAMGBB010000001">
    <property type="protein sequence ID" value="MCL6742099.1"/>
    <property type="molecule type" value="Genomic_DNA"/>
</dbReference>
<dbReference type="Proteomes" id="UP001165383">
    <property type="component" value="Unassembled WGS sequence"/>
</dbReference>
<sequence>MGRMIHFIPESPETAQEMQAAEALGPYAEAVARLASIRQALACIEQYAGDEASDSMAEAKLAAGWPAASPAKQRVYDARSAKVTAAAAAGLELVARSQEAGKEPHPAAIERLKRELGDGIGSIDQLFSL</sequence>
<accession>A0ABT0SCG6</accession>
<evidence type="ECO:0000313" key="1">
    <source>
        <dbReference type="EMBL" id="MCL6742099.1"/>
    </source>
</evidence>
<proteinExistence type="predicted"/>
<dbReference type="RefSeq" id="WP_249916447.1">
    <property type="nucleotide sequence ID" value="NZ_JAMGBB010000001.1"/>
</dbReference>
<name>A0ABT0SCG6_9SPHN</name>
<comment type="caution">
    <text evidence="1">The sequence shown here is derived from an EMBL/GenBank/DDBJ whole genome shotgun (WGS) entry which is preliminary data.</text>
</comment>
<protein>
    <submittedName>
        <fullName evidence="1">Uncharacterized protein</fullName>
    </submittedName>
</protein>
<reference evidence="1" key="1">
    <citation type="submission" date="2022-05" db="EMBL/GenBank/DDBJ databases">
        <authorList>
            <person name="Jo J.-H."/>
            <person name="Im W.-T."/>
        </authorList>
    </citation>
    <scope>NUCLEOTIDE SEQUENCE</scope>
    <source>
        <strain evidence="1">RB56-2</strain>
    </source>
</reference>
<organism evidence="1 2">
    <name type="scientific">Sphingomonas brevis</name>
    <dbReference type="NCBI Taxonomy" id="2908206"/>
    <lineage>
        <taxon>Bacteria</taxon>
        <taxon>Pseudomonadati</taxon>
        <taxon>Pseudomonadota</taxon>
        <taxon>Alphaproteobacteria</taxon>
        <taxon>Sphingomonadales</taxon>
        <taxon>Sphingomonadaceae</taxon>
        <taxon>Sphingomonas</taxon>
    </lineage>
</organism>
<keyword evidence="2" id="KW-1185">Reference proteome</keyword>
<gene>
    <name evidence="1" type="ORF">LZ518_13275</name>
</gene>